<protein>
    <submittedName>
        <fullName evidence="2">DUF1439 domain-containing protein</fullName>
    </submittedName>
</protein>
<keyword evidence="1" id="KW-0732">Signal</keyword>
<dbReference type="Proteomes" id="UP000325161">
    <property type="component" value="Chromosome"/>
</dbReference>
<accession>A0A5C0AU06</accession>
<evidence type="ECO:0000256" key="1">
    <source>
        <dbReference type="SAM" id="SignalP"/>
    </source>
</evidence>
<name>A0A5C0AU06_9BURK</name>
<feature type="signal peptide" evidence="1">
    <location>
        <begin position="1"/>
        <end position="25"/>
    </location>
</feature>
<dbReference type="AlphaFoldDB" id="A0A5C0AU06"/>
<dbReference type="OrthoDB" id="8535650at2"/>
<proteinExistence type="predicted"/>
<evidence type="ECO:0000313" key="2">
    <source>
        <dbReference type="EMBL" id="QEI05605.1"/>
    </source>
</evidence>
<gene>
    <name evidence="2" type="ORF">FXN63_06950</name>
</gene>
<organism evidence="2 3">
    <name type="scientific">Pigmentiphaga aceris</name>
    <dbReference type="NCBI Taxonomy" id="1940612"/>
    <lineage>
        <taxon>Bacteria</taxon>
        <taxon>Pseudomonadati</taxon>
        <taxon>Pseudomonadota</taxon>
        <taxon>Betaproteobacteria</taxon>
        <taxon>Burkholderiales</taxon>
        <taxon>Alcaligenaceae</taxon>
        <taxon>Pigmentiphaga</taxon>
    </lineage>
</organism>
<evidence type="ECO:0000313" key="3">
    <source>
        <dbReference type="Proteomes" id="UP000325161"/>
    </source>
</evidence>
<dbReference type="Gene3D" id="3.15.10.40">
    <property type="entry name" value="Uncharacterised protein PF07273, DUF1439"/>
    <property type="match status" value="1"/>
</dbReference>
<sequence>MRQSRRHLLQLFALNPLLAVPSARAGYNIWNNEFTFTRDEIQAAVLTRFPVTARYAQVMSIRLANPVVSMDAANNRLRTRLDARVENPMLGAPIDGRLSVTNGLRYDAARRAVLLDRPGVEAVDVPGLSPIYAQQLNSAASVLASEVLRDYAVHTFKPEELAVGGRRVEPTDITVEAEGLKVALAFR</sequence>
<feature type="chain" id="PRO_5022741411" evidence="1">
    <location>
        <begin position="26"/>
        <end position="187"/>
    </location>
</feature>
<dbReference type="KEGG" id="pacr:FXN63_06950"/>
<keyword evidence="3" id="KW-1185">Reference proteome</keyword>
<dbReference type="RefSeq" id="WP_148813974.1">
    <property type="nucleotide sequence ID" value="NZ_CP043046.1"/>
</dbReference>
<reference evidence="2 3" key="1">
    <citation type="submission" date="2019-08" db="EMBL/GenBank/DDBJ databases">
        <title>Amphibian skin-associated Pigmentiphaga: genome sequence and occurrence across geography and hosts.</title>
        <authorList>
            <person name="Bletz M.C."/>
            <person name="Bunk B."/>
            <person name="Sproeer C."/>
            <person name="Biwer P."/>
            <person name="Reiter S."/>
            <person name="Rabemananjara F.C.E."/>
            <person name="Schulz S."/>
            <person name="Overmann J."/>
            <person name="Vences M."/>
        </authorList>
    </citation>
    <scope>NUCLEOTIDE SEQUENCE [LARGE SCALE GENOMIC DNA]</scope>
    <source>
        <strain evidence="2 3">Mada1488</strain>
    </source>
</reference>
<dbReference type="EMBL" id="CP043046">
    <property type="protein sequence ID" value="QEI05605.1"/>
    <property type="molecule type" value="Genomic_DNA"/>
</dbReference>